<dbReference type="SUPFAM" id="SSF52343">
    <property type="entry name" value="Ferredoxin reductase-like, C-terminal NADP-linked domain"/>
    <property type="match status" value="1"/>
</dbReference>
<evidence type="ECO:0000256" key="3">
    <source>
        <dbReference type="ARBA" id="ARBA00022714"/>
    </source>
</evidence>
<comment type="cofactor">
    <cofactor evidence="1">
        <name>FAD</name>
        <dbReference type="ChEBI" id="CHEBI:57692"/>
    </cofactor>
</comment>
<evidence type="ECO:0000259" key="9">
    <source>
        <dbReference type="PROSITE" id="PS51384"/>
    </source>
</evidence>
<sequence>MLVQHTIIERIAHTVDGVASLTLRGGDGPLAPWDAGAHIDVELPNWLTRQYSLCGDLDDREHYRIAVRHDPLSRGGSEYVNLFLREGQRLSVSLPRNHFELQEASSYLFIAGGIGITPLLPMMQAASAAGAAATLLYVGKSLADMPFGAELRDRYGAGEQAILVETNRHQRPDFAAIADVLDPHALVYGCGPESMLADVERAFPAEKTRIERFRPAIKARGSNSRFQVLCARSRQSIDVAADTSLLDALLDAGYPIGAGCREGVCGSCEVRVLAGQPDHRDDIGAPHGCMYACVSRSSTPRLVLDL</sequence>
<keyword evidence="5" id="KW-0560">Oxidoreductase</keyword>
<dbReference type="InterPro" id="IPR039261">
    <property type="entry name" value="FNR_nucleotide-bd"/>
</dbReference>
<name>V5X972_MYCNE</name>
<dbReference type="Gene3D" id="2.40.30.10">
    <property type="entry name" value="Translation factors"/>
    <property type="match status" value="1"/>
</dbReference>
<dbReference type="PROSITE" id="PS51085">
    <property type="entry name" value="2FE2S_FER_2"/>
    <property type="match status" value="1"/>
</dbReference>
<dbReference type="Gene3D" id="3.40.50.80">
    <property type="entry name" value="Nucleotide-binding domain of ferredoxin-NADP reductase (FNR) module"/>
    <property type="match status" value="1"/>
</dbReference>
<keyword evidence="6" id="KW-0408">Iron</keyword>
<accession>V5X972</accession>
<keyword evidence="4" id="KW-0479">Metal-binding</keyword>
<dbReference type="InterPro" id="IPR017938">
    <property type="entry name" value="Riboflavin_synthase-like_b-brl"/>
</dbReference>
<dbReference type="GO" id="GO:0016491">
    <property type="term" value="F:oxidoreductase activity"/>
    <property type="evidence" value="ECO:0007669"/>
    <property type="project" value="UniProtKB-KW"/>
</dbReference>
<evidence type="ECO:0000259" key="8">
    <source>
        <dbReference type="PROSITE" id="PS51085"/>
    </source>
</evidence>
<evidence type="ECO:0000256" key="4">
    <source>
        <dbReference type="ARBA" id="ARBA00022723"/>
    </source>
</evidence>
<dbReference type="InterPro" id="IPR036010">
    <property type="entry name" value="2Fe-2S_ferredoxin-like_sf"/>
</dbReference>
<evidence type="ECO:0000256" key="1">
    <source>
        <dbReference type="ARBA" id="ARBA00001974"/>
    </source>
</evidence>
<evidence type="ECO:0000256" key="2">
    <source>
        <dbReference type="ARBA" id="ARBA00022630"/>
    </source>
</evidence>
<dbReference type="EMBL" id="CP006936">
    <property type="protein sequence ID" value="AHC23964.1"/>
    <property type="molecule type" value="Genomic_DNA"/>
</dbReference>
<dbReference type="CDD" id="cd00207">
    <property type="entry name" value="fer2"/>
    <property type="match status" value="1"/>
</dbReference>
<evidence type="ECO:0000313" key="10">
    <source>
        <dbReference type="EMBL" id="AHC23964.1"/>
    </source>
</evidence>
<keyword evidence="2" id="KW-0285">Flavoprotein</keyword>
<dbReference type="PRINTS" id="PR00409">
    <property type="entry name" value="PHDIOXRDTASE"/>
</dbReference>
<keyword evidence="7" id="KW-0411">Iron-sulfur</keyword>
<proteinExistence type="predicted"/>
<organism evidence="10 11">
    <name type="scientific">Mycolicibacterium neoaurum VKM Ac-1815D</name>
    <dbReference type="NCBI Taxonomy" id="700508"/>
    <lineage>
        <taxon>Bacteria</taxon>
        <taxon>Bacillati</taxon>
        <taxon>Actinomycetota</taxon>
        <taxon>Actinomycetes</taxon>
        <taxon>Mycobacteriales</taxon>
        <taxon>Mycobacteriaceae</taxon>
        <taxon>Mycolicibacterium</taxon>
    </lineage>
</organism>
<evidence type="ECO:0000256" key="6">
    <source>
        <dbReference type="ARBA" id="ARBA00023004"/>
    </source>
</evidence>
<dbReference type="PROSITE" id="PS51384">
    <property type="entry name" value="FAD_FR"/>
    <property type="match status" value="1"/>
</dbReference>
<protein>
    <submittedName>
        <fullName evidence="10">Ferredoxin</fullName>
    </submittedName>
</protein>
<feature type="domain" description="FAD-binding FR-type" evidence="9">
    <location>
        <begin position="1"/>
        <end position="102"/>
    </location>
</feature>
<dbReference type="Pfam" id="PF00111">
    <property type="entry name" value="Fer2"/>
    <property type="match status" value="1"/>
</dbReference>
<dbReference type="eggNOG" id="COG1018">
    <property type="taxonomic scope" value="Bacteria"/>
</dbReference>
<dbReference type="CDD" id="cd06185">
    <property type="entry name" value="PDR_like"/>
    <property type="match status" value="1"/>
</dbReference>
<dbReference type="PROSITE" id="PS00197">
    <property type="entry name" value="2FE2S_FER_1"/>
    <property type="match status" value="1"/>
</dbReference>
<keyword evidence="11" id="KW-1185">Reference proteome</keyword>
<reference evidence="10 11" key="1">
    <citation type="journal article" date="2014" name="Genome Announc.">
        <title>Complete Genome Sequence of Sterol-Transforming Mycobacterium neoaurum Strain VKM Ac-1815D.</title>
        <authorList>
            <person name="Shtratnikova V.Y."/>
            <person name="Bragin E.Y."/>
            <person name="Dovbnya D.V."/>
            <person name="Pekov Y.A."/>
            <person name="Schelkunov M.I."/>
            <person name="Strizhov N."/>
            <person name="Ivashina T.V."/>
            <person name="Ashapkin V.V."/>
            <person name="Donova M.V."/>
        </authorList>
    </citation>
    <scope>NUCLEOTIDE SEQUENCE [LARGE SCALE GENOMIC DNA]</scope>
    <source>
        <strain evidence="10 11">VKM Ac-1815D</strain>
    </source>
</reference>
<dbReference type="KEGG" id="mne:D174_04925"/>
<dbReference type="Gene3D" id="3.10.20.30">
    <property type="match status" value="1"/>
</dbReference>
<dbReference type="InterPro" id="IPR017927">
    <property type="entry name" value="FAD-bd_FR_type"/>
</dbReference>
<dbReference type="InterPro" id="IPR001041">
    <property type="entry name" value="2Fe-2S_ferredoxin-type"/>
</dbReference>
<dbReference type="InterPro" id="IPR050415">
    <property type="entry name" value="MRET"/>
</dbReference>
<dbReference type="SUPFAM" id="SSF54292">
    <property type="entry name" value="2Fe-2S ferredoxin-like"/>
    <property type="match status" value="1"/>
</dbReference>
<evidence type="ECO:0000256" key="7">
    <source>
        <dbReference type="ARBA" id="ARBA00023014"/>
    </source>
</evidence>
<evidence type="ECO:0000256" key="5">
    <source>
        <dbReference type="ARBA" id="ARBA00023002"/>
    </source>
</evidence>
<dbReference type="SUPFAM" id="SSF63380">
    <property type="entry name" value="Riboflavin synthase domain-like"/>
    <property type="match status" value="1"/>
</dbReference>
<dbReference type="PANTHER" id="PTHR47354:SF1">
    <property type="entry name" value="CARNITINE MONOOXYGENASE REDUCTASE SUBUNIT"/>
    <property type="match status" value="1"/>
</dbReference>
<dbReference type="PANTHER" id="PTHR47354">
    <property type="entry name" value="NADH OXIDOREDUCTASE HCR"/>
    <property type="match status" value="1"/>
</dbReference>
<dbReference type="GO" id="GO:0046872">
    <property type="term" value="F:metal ion binding"/>
    <property type="evidence" value="ECO:0007669"/>
    <property type="project" value="UniProtKB-KW"/>
</dbReference>
<evidence type="ECO:0000313" key="11">
    <source>
        <dbReference type="Proteomes" id="UP000018763"/>
    </source>
</evidence>
<dbReference type="AlphaFoldDB" id="V5X972"/>
<keyword evidence="3" id="KW-0001">2Fe-2S</keyword>
<dbReference type="InterPro" id="IPR006058">
    <property type="entry name" value="2Fe2S_fd_BS"/>
</dbReference>
<dbReference type="InterPro" id="IPR012675">
    <property type="entry name" value="Beta-grasp_dom_sf"/>
</dbReference>
<feature type="domain" description="2Fe-2S ferredoxin-type" evidence="8">
    <location>
        <begin position="224"/>
        <end position="306"/>
    </location>
</feature>
<gene>
    <name evidence="10" type="ORF">D174_04925</name>
</gene>
<dbReference type="GO" id="GO:0051537">
    <property type="term" value="F:2 iron, 2 sulfur cluster binding"/>
    <property type="evidence" value="ECO:0007669"/>
    <property type="project" value="UniProtKB-KW"/>
</dbReference>
<dbReference type="Proteomes" id="UP000018763">
    <property type="component" value="Chromosome"/>
</dbReference>